<dbReference type="InterPro" id="IPR036259">
    <property type="entry name" value="MFS_trans_sf"/>
</dbReference>
<comment type="subcellular location">
    <subcellularLocation>
        <location evidence="1">Cell membrane</location>
        <topology evidence="1">Multi-pass membrane protein</topology>
    </subcellularLocation>
</comment>
<keyword evidence="3" id="KW-1003">Cell membrane</keyword>
<feature type="transmembrane region" description="Helical" evidence="7">
    <location>
        <begin position="230"/>
        <end position="249"/>
    </location>
</feature>
<evidence type="ECO:0000256" key="7">
    <source>
        <dbReference type="SAM" id="Phobius"/>
    </source>
</evidence>
<dbReference type="GO" id="GO:0022857">
    <property type="term" value="F:transmembrane transporter activity"/>
    <property type="evidence" value="ECO:0007669"/>
    <property type="project" value="InterPro"/>
</dbReference>
<dbReference type="PRINTS" id="PR01036">
    <property type="entry name" value="TCRTETB"/>
</dbReference>
<dbReference type="Proteomes" id="UP000237381">
    <property type="component" value="Unassembled WGS sequence"/>
</dbReference>
<feature type="transmembrane region" description="Helical" evidence="7">
    <location>
        <begin position="81"/>
        <end position="103"/>
    </location>
</feature>
<evidence type="ECO:0000256" key="5">
    <source>
        <dbReference type="ARBA" id="ARBA00022989"/>
    </source>
</evidence>
<dbReference type="PROSITE" id="PS50850">
    <property type="entry name" value="MFS"/>
    <property type="match status" value="1"/>
</dbReference>
<protein>
    <submittedName>
        <fullName evidence="9">EmrB/QacA subfamily drug resistance transporter</fullName>
    </submittedName>
</protein>
<evidence type="ECO:0000313" key="10">
    <source>
        <dbReference type="Proteomes" id="UP000237381"/>
    </source>
</evidence>
<feature type="transmembrane region" description="Helical" evidence="7">
    <location>
        <begin position="438"/>
        <end position="457"/>
    </location>
</feature>
<evidence type="ECO:0000313" key="9">
    <source>
        <dbReference type="EMBL" id="POR48743.1"/>
    </source>
</evidence>
<reference evidence="9 10" key="1">
    <citation type="submission" date="2018-01" db="EMBL/GenBank/DDBJ databases">
        <title>Genomic Encyclopedia of Type Strains, Phase III (KMG-III): the genomes of soil and plant-associated and newly described type strains.</title>
        <authorList>
            <person name="Whitman W."/>
        </authorList>
    </citation>
    <scope>NUCLEOTIDE SEQUENCE [LARGE SCALE GENOMIC DNA]</scope>
    <source>
        <strain evidence="9 10">JCM 18070</strain>
    </source>
</reference>
<proteinExistence type="predicted"/>
<dbReference type="CDD" id="cd17503">
    <property type="entry name" value="MFS_LmrB_MDR_like"/>
    <property type="match status" value="1"/>
</dbReference>
<sequence length="477" mass="50637">MDATSPLAARRRLAIALLVAGVFFMENLDATVIGTSLPAMARDFGTAPAYLSVGVSAYLVALTVFIPVSGWAADRFGARRVFSLAIAVFTFASLLCALSQGLLSFTAARIVQGIGGAMMVPVGRLVVMRETPKEGIVRAIALLTWPALVAPILGPPVGGWISTHWSWHWIFLLNLPLGVVAFVAARLLVRNGTLLTQRFDTPGFVLSGLGFGLFMAGIEAISRADVPRAASFGILISGVVLLALSVWHLRRASQPLFGLAPFAIRTFRVTALGGSLFRTAIGTAPFLLPLMFQIGFGYGAVQAGSLLLWLFAGNLAMKPGTTRIMHRFGFRTVLLVNGLLVAAGFAACAQLSAATPYWLVCALLFFTGMTRSMQFTALNTIGFADVPQPQMRDATTLFSVLQQMNAGMGIAVGALLLSLAEQWHGTPAGQATPGDFQLAFWMIACVALLATIDSMMLPANAGSRVLVTQKQKSEQAS</sequence>
<feature type="transmembrane region" description="Helical" evidence="7">
    <location>
        <begin position="328"/>
        <end position="351"/>
    </location>
</feature>
<feature type="transmembrane region" description="Helical" evidence="7">
    <location>
        <begin position="357"/>
        <end position="384"/>
    </location>
</feature>
<feature type="transmembrane region" description="Helical" evidence="7">
    <location>
        <begin position="396"/>
        <end position="418"/>
    </location>
</feature>
<dbReference type="Gene3D" id="1.20.1720.10">
    <property type="entry name" value="Multidrug resistance protein D"/>
    <property type="match status" value="1"/>
</dbReference>
<dbReference type="PANTHER" id="PTHR42718:SF46">
    <property type="entry name" value="BLR6921 PROTEIN"/>
    <property type="match status" value="1"/>
</dbReference>
<dbReference type="PANTHER" id="PTHR42718">
    <property type="entry name" value="MAJOR FACILITATOR SUPERFAMILY MULTIDRUG TRANSPORTER MFSC"/>
    <property type="match status" value="1"/>
</dbReference>
<evidence type="ECO:0000256" key="6">
    <source>
        <dbReference type="ARBA" id="ARBA00023136"/>
    </source>
</evidence>
<evidence type="ECO:0000259" key="8">
    <source>
        <dbReference type="PROSITE" id="PS50850"/>
    </source>
</evidence>
<dbReference type="EMBL" id="PQGA01000013">
    <property type="protein sequence ID" value="POR48743.1"/>
    <property type="molecule type" value="Genomic_DNA"/>
</dbReference>
<dbReference type="InterPro" id="IPR020846">
    <property type="entry name" value="MFS_dom"/>
</dbReference>
<feature type="transmembrane region" description="Helical" evidence="7">
    <location>
        <begin position="109"/>
        <end position="127"/>
    </location>
</feature>
<keyword evidence="4 7" id="KW-0812">Transmembrane</keyword>
<dbReference type="SUPFAM" id="SSF103473">
    <property type="entry name" value="MFS general substrate transporter"/>
    <property type="match status" value="1"/>
</dbReference>
<dbReference type="AlphaFoldDB" id="A0A2S4M209"/>
<feature type="transmembrane region" description="Helical" evidence="7">
    <location>
        <begin position="167"/>
        <end position="189"/>
    </location>
</feature>
<dbReference type="InterPro" id="IPR011701">
    <property type="entry name" value="MFS"/>
</dbReference>
<feature type="transmembrane region" description="Helical" evidence="7">
    <location>
        <begin position="50"/>
        <end position="69"/>
    </location>
</feature>
<feature type="transmembrane region" description="Helical" evidence="7">
    <location>
        <begin position="139"/>
        <end position="161"/>
    </location>
</feature>
<evidence type="ECO:0000256" key="4">
    <source>
        <dbReference type="ARBA" id="ARBA00022692"/>
    </source>
</evidence>
<evidence type="ECO:0000256" key="2">
    <source>
        <dbReference type="ARBA" id="ARBA00022448"/>
    </source>
</evidence>
<organism evidence="9 10">
    <name type="scientific">Paraburkholderia eburnea</name>
    <dbReference type="NCBI Taxonomy" id="1189126"/>
    <lineage>
        <taxon>Bacteria</taxon>
        <taxon>Pseudomonadati</taxon>
        <taxon>Pseudomonadota</taxon>
        <taxon>Betaproteobacteria</taxon>
        <taxon>Burkholderiales</taxon>
        <taxon>Burkholderiaceae</taxon>
        <taxon>Paraburkholderia</taxon>
    </lineage>
</organism>
<evidence type="ECO:0000256" key="1">
    <source>
        <dbReference type="ARBA" id="ARBA00004651"/>
    </source>
</evidence>
<feature type="transmembrane region" description="Helical" evidence="7">
    <location>
        <begin position="201"/>
        <end position="218"/>
    </location>
</feature>
<dbReference type="OrthoDB" id="9807274at2"/>
<name>A0A2S4M209_9BURK</name>
<keyword evidence="5 7" id="KW-1133">Transmembrane helix</keyword>
<dbReference type="RefSeq" id="WP_103706143.1">
    <property type="nucleotide sequence ID" value="NZ_PQGA01000013.1"/>
</dbReference>
<keyword evidence="2" id="KW-0813">Transport</keyword>
<dbReference type="Gene3D" id="1.20.1250.20">
    <property type="entry name" value="MFS general substrate transporter like domains"/>
    <property type="match status" value="1"/>
</dbReference>
<dbReference type="Pfam" id="PF07690">
    <property type="entry name" value="MFS_1"/>
    <property type="match status" value="1"/>
</dbReference>
<comment type="caution">
    <text evidence="9">The sequence shown here is derived from an EMBL/GenBank/DDBJ whole genome shotgun (WGS) entry which is preliminary data.</text>
</comment>
<keyword evidence="6 7" id="KW-0472">Membrane</keyword>
<feature type="domain" description="Major facilitator superfamily (MFS) profile" evidence="8">
    <location>
        <begin position="15"/>
        <end position="462"/>
    </location>
</feature>
<gene>
    <name evidence="9" type="ORF">B0G62_11328</name>
</gene>
<dbReference type="GO" id="GO:0005886">
    <property type="term" value="C:plasma membrane"/>
    <property type="evidence" value="ECO:0007669"/>
    <property type="project" value="UniProtKB-SubCell"/>
</dbReference>
<keyword evidence="10" id="KW-1185">Reference proteome</keyword>
<feature type="transmembrane region" description="Helical" evidence="7">
    <location>
        <begin position="294"/>
        <end position="316"/>
    </location>
</feature>
<accession>A0A2S4M209</accession>
<evidence type="ECO:0000256" key="3">
    <source>
        <dbReference type="ARBA" id="ARBA00022475"/>
    </source>
</evidence>